<dbReference type="AlphaFoldDB" id="A0A4S8QUQ9"/>
<evidence type="ECO:0000313" key="2">
    <source>
        <dbReference type="EMBL" id="THV49033.1"/>
    </source>
</evidence>
<reference evidence="2 3" key="1">
    <citation type="submission" date="2017-12" db="EMBL/GenBank/DDBJ databases">
        <title>Comparative genomics of Botrytis spp.</title>
        <authorList>
            <person name="Valero-Jimenez C.A."/>
            <person name="Tapia P."/>
            <person name="Veloso J."/>
            <person name="Silva-Moreno E."/>
            <person name="Staats M."/>
            <person name="Valdes J.H."/>
            <person name="Van Kan J.A.L."/>
        </authorList>
    </citation>
    <scope>NUCLEOTIDE SEQUENCE [LARGE SCALE GENOMIC DNA]</scope>
    <source>
        <strain evidence="2 3">MUCL435</strain>
    </source>
</reference>
<comment type="caution">
    <text evidence="2">The sequence shown here is derived from an EMBL/GenBank/DDBJ whole genome shotgun (WGS) entry which is preliminary data.</text>
</comment>
<dbReference type="OrthoDB" id="3552097at2759"/>
<feature type="region of interest" description="Disordered" evidence="1">
    <location>
        <begin position="58"/>
        <end position="126"/>
    </location>
</feature>
<organism evidence="2 3">
    <name type="scientific">Botrytis galanthina</name>
    <dbReference type="NCBI Taxonomy" id="278940"/>
    <lineage>
        <taxon>Eukaryota</taxon>
        <taxon>Fungi</taxon>
        <taxon>Dikarya</taxon>
        <taxon>Ascomycota</taxon>
        <taxon>Pezizomycotina</taxon>
        <taxon>Leotiomycetes</taxon>
        <taxon>Helotiales</taxon>
        <taxon>Sclerotiniaceae</taxon>
        <taxon>Botrytis</taxon>
    </lineage>
</organism>
<sequence length="309" mass="35469">MSVVELVLGSLVHNKSIEAIMFSRLRSKLSRALSPDKEEGTIYQKVNDVEKEIQSNCNNETNQSAHPSPRKRNRSIDSLERTRYLLNLPRNNVNHDEKEIQSNHNKETKKNTQQSPKKRDTYVNSPERIRCLLNLLRHDPRNDNLPLYSSTQTSRPSSGLPNQQKPSIKGKEIKNDGPPPYDLPENMSSASRCQYIRGLIERRKVEIQTLEQQLEEEAEKARPSSTGTTLRVGESSSIHVTLQREVAQEEMGKEVIPSTYLSSQTRETTQDMDYYVARNLLIKERERSALQHDLSVGGDTLIYWCGQRR</sequence>
<protein>
    <submittedName>
        <fullName evidence="2">Uncharacterized protein</fullName>
    </submittedName>
</protein>
<feature type="compositionally biased region" description="Basic and acidic residues" evidence="1">
    <location>
        <begin position="74"/>
        <end position="83"/>
    </location>
</feature>
<feature type="compositionally biased region" description="Polar residues" evidence="1">
    <location>
        <begin position="147"/>
        <end position="166"/>
    </location>
</feature>
<proteinExistence type="predicted"/>
<accession>A0A4S8QUQ9</accession>
<evidence type="ECO:0000313" key="3">
    <source>
        <dbReference type="Proteomes" id="UP000308671"/>
    </source>
</evidence>
<keyword evidence="3" id="KW-1185">Reference proteome</keyword>
<dbReference type="EMBL" id="PQXL01000214">
    <property type="protein sequence ID" value="THV49033.1"/>
    <property type="molecule type" value="Genomic_DNA"/>
</dbReference>
<name>A0A4S8QUQ9_9HELO</name>
<feature type="compositionally biased region" description="Polar residues" evidence="1">
    <location>
        <begin position="223"/>
        <end position="236"/>
    </location>
</feature>
<feature type="region of interest" description="Disordered" evidence="1">
    <location>
        <begin position="139"/>
        <end position="187"/>
    </location>
</feature>
<gene>
    <name evidence="2" type="ORF">BGAL_0214g00020</name>
</gene>
<feature type="compositionally biased region" description="Basic and acidic residues" evidence="1">
    <location>
        <begin position="93"/>
        <end position="110"/>
    </location>
</feature>
<evidence type="ECO:0000256" key="1">
    <source>
        <dbReference type="SAM" id="MobiDB-lite"/>
    </source>
</evidence>
<feature type="region of interest" description="Disordered" evidence="1">
    <location>
        <begin position="215"/>
        <end position="236"/>
    </location>
</feature>
<dbReference type="Proteomes" id="UP000308671">
    <property type="component" value="Unassembled WGS sequence"/>
</dbReference>